<feature type="domain" description="Amine oxidase" evidence="2">
    <location>
        <begin position="47"/>
        <end position="334"/>
    </location>
</feature>
<dbReference type="OrthoDB" id="3450553at2"/>
<dbReference type="Gene3D" id="1.10.3110.10">
    <property type="entry name" value="protoporphyrinogen ix oxidase, domain 3"/>
    <property type="match status" value="1"/>
</dbReference>
<dbReference type="InterPro" id="IPR050464">
    <property type="entry name" value="Zeta_carotene_desat/Oxidored"/>
</dbReference>
<proteinExistence type="predicted"/>
<dbReference type="EMBL" id="LR134350">
    <property type="protein sequence ID" value="VEG29108.1"/>
    <property type="molecule type" value="Genomic_DNA"/>
</dbReference>
<dbReference type="RefSeq" id="WP_126382886.1">
    <property type="nucleotide sequence ID" value="NZ_LR134350.1"/>
</dbReference>
<dbReference type="Gene3D" id="3.50.50.60">
    <property type="entry name" value="FAD/NAD(P)-binding domain"/>
    <property type="match status" value="1"/>
</dbReference>
<feature type="region of interest" description="Disordered" evidence="1">
    <location>
        <begin position="440"/>
        <end position="466"/>
    </location>
</feature>
<keyword evidence="4" id="KW-1185">Reference proteome</keyword>
<organism evidence="3 4">
    <name type="scientific">Actinomyces howellii</name>
    <dbReference type="NCBI Taxonomy" id="52771"/>
    <lineage>
        <taxon>Bacteria</taxon>
        <taxon>Bacillati</taxon>
        <taxon>Actinomycetota</taxon>
        <taxon>Actinomycetes</taxon>
        <taxon>Actinomycetales</taxon>
        <taxon>Actinomycetaceae</taxon>
        <taxon>Actinomyces</taxon>
    </lineage>
</organism>
<feature type="region of interest" description="Disordered" evidence="1">
    <location>
        <begin position="1"/>
        <end position="32"/>
    </location>
</feature>
<accession>A0A3S4R1P3</accession>
<reference evidence="3 4" key="1">
    <citation type="submission" date="2018-12" db="EMBL/GenBank/DDBJ databases">
        <authorList>
            <consortium name="Pathogen Informatics"/>
        </authorList>
    </citation>
    <scope>NUCLEOTIDE SEQUENCE [LARGE SCALE GENOMIC DNA]</scope>
    <source>
        <strain evidence="3 4">NCTC11636</strain>
    </source>
</reference>
<dbReference type="EC" id="1.3.3.4" evidence="3"/>
<dbReference type="PANTHER" id="PTHR42923">
    <property type="entry name" value="PROTOPORPHYRINOGEN OXIDASE"/>
    <property type="match status" value="1"/>
</dbReference>
<protein>
    <submittedName>
        <fullName evidence="3">Protoporphyrinogen oxidase</fullName>
        <ecNumber evidence="3">1.3.3.4</ecNumber>
    </submittedName>
</protein>
<name>A0A3S4R1P3_9ACTO</name>
<dbReference type="SUPFAM" id="SSF51905">
    <property type="entry name" value="FAD/NAD(P)-binding domain"/>
    <property type="match status" value="1"/>
</dbReference>
<evidence type="ECO:0000259" key="2">
    <source>
        <dbReference type="Pfam" id="PF01593"/>
    </source>
</evidence>
<evidence type="ECO:0000313" key="4">
    <source>
        <dbReference type="Proteomes" id="UP000266895"/>
    </source>
</evidence>
<dbReference type="PANTHER" id="PTHR42923:SF3">
    <property type="entry name" value="PROTOPORPHYRINOGEN OXIDASE"/>
    <property type="match status" value="1"/>
</dbReference>
<dbReference type="KEGG" id="ahw:NCTC11636_01882"/>
<evidence type="ECO:0000313" key="3">
    <source>
        <dbReference type="EMBL" id="VEG29108.1"/>
    </source>
</evidence>
<keyword evidence="3" id="KW-0560">Oxidoreductase</keyword>
<dbReference type="Gene3D" id="3.90.660.20">
    <property type="entry name" value="Protoporphyrinogen oxidase, mitochondrial, domain 2"/>
    <property type="match status" value="1"/>
</dbReference>
<gene>
    <name evidence="3" type="primary">hemY</name>
    <name evidence="3" type="ORF">NCTC11636_01882</name>
</gene>
<dbReference type="GO" id="GO:0004729">
    <property type="term" value="F:oxygen-dependent protoporphyrinogen oxidase activity"/>
    <property type="evidence" value="ECO:0007669"/>
    <property type="project" value="UniProtKB-EC"/>
</dbReference>
<dbReference type="InterPro" id="IPR036188">
    <property type="entry name" value="FAD/NAD-bd_sf"/>
</dbReference>
<dbReference type="Proteomes" id="UP000266895">
    <property type="component" value="Chromosome"/>
</dbReference>
<dbReference type="AlphaFoldDB" id="A0A3S4R1P3"/>
<dbReference type="InterPro" id="IPR002937">
    <property type="entry name" value="Amino_oxidase"/>
</dbReference>
<dbReference type="Pfam" id="PF01593">
    <property type="entry name" value="Amino_oxidase"/>
    <property type="match status" value="1"/>
</dbReference>
<evidence type="ECO:0000256" key="1">
    <source>
        <dbReference type="SAM" id="MobiDB-lite"/>
    </source>
</evidence>
<sequence length="558" mass="55680">MSASAATRLSPDGPDDPDGPDGPDGQAPRLVPDGSAWDAVVVGAGAAGLTAAWELSRAGARTLLVEAGPEVGGLVRAGTVAGVRVDLGAESLALRGESVAQAVAELGLELVGPAGGRSCLVLPDPGTQGSSWRAHPFPRDSYLGIPADPLAQDVVSVIGLDAALRASRDAELPAGLGTGPQDPADLGSLVRARMGSGVLERLVDPIVTGIHGSPASVLAAQAVAPGLREATARLGSLQAAVAEVVAGRSRRAGGAAALVPRGGLFRLTEELRRAVEASGGRVATGTVVRGLRRERPGGGDGAWSVGLAPAAPGDAPLGTVRCGAVVLACPMAEALRLLGGLDGAVDVAGIEATAGARVTRLIVVARAAGLDSAPLGPGALVADGSAPAGEGGGTRVTALTHLSVKWPWIAQELREAHGEHVHALRLSYGRAGAVGRPEAAVAGTRHAGPAPEAGRERGETSGEPVGLPRALADVELLTGVRIASSEVIDSTLVTWQGRPPPATPERRERLARLESEARAVPGLAVTGEWVAGTGISSVITHARKRAATLTGAPGAPVG</sequence>